<proteinExistence type="predicted"/>
<comment type="caution">
    <text evidence="3">The sequence shown here is derived from an EMBL/GenBank/DDBJ whole genome shotgun (WGS) entry which is preliminary data.</text>
</comment>
<dbReference type="AlphaFoldDB" id="A0A7V7VQP1"/>
<dbReference type="Proteomes" id="UP000460650">
    <property type="component" value="Unassembled WGS sequence"/>
</dbReference>
<keyword evidence="2" id="KW-1133">Transmembrane helix</keyword>
<keyword evidence="2" id="KW-0472">Membrane</keyword>
<keyword evidence="2" id="KW-0812">Transmembrane</keyword>
<evidence type="ECO:0000256" key="1">
    <source>
        <dbReference type="SAM" id="MobiDB-lite"/>
    </source>
</evidence>
<evidence type="ECO:0000256" key="2">
    <source>
        <dbReference type="SAM" id="Phobius"/>
    </source>
</evidence>
<sequence>MSQQSIHDRIMARESGPRISPEDEKVLRSSKRTIKTIAFTVAGLLLLGVAGFAAYQLPQVQQVFAQPVTATKTPDPSLADTPFLTHTKQAGLSACSNVFPVLGQLLTSGAKYNIVSEWNQQAPDQHPIQALVGLDYESQNYTGPAGGIVMAAPNGTDCEGAMVRVAPLPMACSNVPATLPQGSKIANTLGKVSLYTLAGNGGQALLVPSGETCVVVSIAWAKG</sequence>
<evidence type="ECO:0000313" key="3">
    <source>
        <dbReference type="EMBL" id="KAB2654886.1"/>
    </source>
</evidence>
<feature type="region of interest" description="Disordered" evidence="1">
    <location>
        <begin position="1"/>
        <end position="26"/>
    </location>
</feature>
<accession>A0A7V7VQP1</accession>
<feature type="transmembrane region" description="Helical" evidence="2">
    <location>
        <begin position="37"/>
        <end position="57"/>
    </location>
</feature>
<gene>
    <name evidence="3" type="ORF">F9K94_22770</name>
</gene>
<reference evidence="3 4" key="1">
    <citation type="submission" date="2019-09" db="EMBL/GenBank/DDBJ databases">
        <title>Taxonomic organization of the family Brucellaceae based on a phylogenomic approach.</title>
        <authorList>
            <person name="Leclercq S."/>
            <person name="Cloeckaert A."/>
            <person name="Zygmunt M.S."/>
        </authorList>
    </citation>
    <scope>NUCLEOTIDE SEQUENCE [LARGE SCALE GENOMIC DNA]</scope>
    <source>
        <strain evidence="3 4">TA93</strain>
    </source>
</reference>
<protein>
    <submittedName>
        <fullName evidence="3">Uncharacterized protein</fullName>
    </submittedName>
</protein>
<name>A0A7V7VQP1_9HYPH</name>
<organism evidence="3 4">
    <name type="scientific">Brucella tritici</name>
    <dbReference type="NCBI Taxonomy" id="94626"/>
    <lineage>
        <taxon>Bacteria</taxon>
        <taxon>Pseudomonadati</taxon>
        <taxon>Pseudomonadota</taxon>
        <taxon>Alphaproteobacteria</taxon>
        <taxon>Hyphomicrobiales</taxon>
        <taxon>Brucellaceae</taxon>
        <taxon>Brucella/Ochrobactrum group</taxon>
        <taxon>Brucella</taxon>
    </lineage>
</organism>
<dbReference type="EMBL" id="WBVY01000009">
    <property type="protein sequence ID" value="KAB2654886.1"/>
    <property type="molecule type" value="Genomic_DNA"/>
</dbReference>
<evidence type="ECO:0000313" key="4">
    <source>
        <dbReference type="Proteomes" id="UP000460650"/>
    </source>
</evidence>
<dbReference type="RefSeq" id="WP_151648838.1">
    <property type="nucleotide sequence ID" value="NZ_WBVY01000009.1"/>
</dbReference>